<name>A0AAD7GNA2_MYCRO</name>
<dbReference type="Gene3D" id="3.40.50.720">
    <property type="entry name" value="NAD(P)-binding Rossmann-like Domain"/>
    <property type="match status" value="1"/>
</dbReference>
<evidence type="ECO:0000259" key="1">
    <source>
        <dbReference type="SMART" id="SM00829"/>
    </source>
</evidence>
<accession>A0AAD7GNA2</accession>
<dbReference type="InterPro" id="IPR011032">
    <property type="entry name" value="GroES-like_sf"/>
</dbReference>
<dbReference type="Pfam" id="PF00107">
    <property type="entry name" value="ADH_zinc_N"/>
    <property type="match status" value="1"/>
</dbReference>
<dbReference type="InterPro" id="IPR020843">
    <property type="entry name" value="ER"/>
</dbReference>
<feature type="domain" description="Enoyl reductase (ER)" evidence="1">
    <location>
        <begin position="13"/>
        <end position="360"/>
    </location>
</feature>
<dbReference type="InterPro" id="IPR013149">
    <property type="entry name" value="ADH-like_C"/>
</dbReference>
<dbReference type="Proteomes" id="UP001221757">
    <property type="component" value="Unassembled WGS sequence"/>
</dbReference>
<comment type="caution">
    <text evidence="2">The sequence shown here is derived from an EMBL/GenBank/DDBJ whole genome shotgun (WGS) entry which is preliminary data.</text>
</comment>
<dbReference type="InterPro" id="IPR036291">
    <property type="entry name" value="NAD(P)-bd_dom_sf"/>
</dbReference>
<dbReference type="Pfam" id="PF08240">
    <property type="entry name" value="ADH_N"/>
    <property type="match status" value="1"/>
</dbReference>
<dbReference type="InterPro" id="IPR013154">
    <property type="entry name" value="ADH-like_N"/>
</dbReference>
<dbReference type="PANTHER" id="PTHR45348:SF3">
    <property type="entry name" value="ENOYL REDUCTASE (ER) DOMAIN-CONTAINING PROTEIN"/>
    <property type="match status" value="1"/>
</dbReference>
<dbReference type="SMART" id="SM00829">
    <property type="entry name" value="PKS_ER"/>
    <property type="match status" value="1"/>
</dbReference>
<keyword evidence="3" id="KW-1185">Reference proteome</keyword>
<dbReference type="GO" id="GO:0016651">
    <property type="term" value="F:oxidoreductase activity, acting on NAD(P)H"/>
    <property type="evidence" value="ECO:0007669"/>
    <property type="project" value="InterPro"/>
</dbReference>
<gene>
    <name evidence="2" type="ORF">B0H17DRAFT_1006436</name>
</gene>
<dbReference type="AlphaFoldDB" id="A0AAD7GNA2"/>
<dbReference type="InterPro" id="IPR047122">
    <property type="entry name" value="Trans-enoyl_RdTase-like"/>
</dbReference>
<sequence>MSTHTAIAAVAKGQFDAIQVEMEKPGAGQVRVKVAYASLAAFDTYIADVGFGVAKLYPVGLGLNAAATVVEVGEGVTALAVGDRIMAFSVYEFGRGTGGLSGTIQELLVLRDFLCAKVPDKLALEAAATIPDNFVSAFYALFDQLALPVPAAFPASTPPPDHALPILIYGAGSTSGQYAIQLLHAAGYTNIVATASPKHHAFLRGLGATRVVDYASPTLAADITTGGEQMALALDTISAEGTLAKIAQVLKPQGAVALLLPIKDGDTVAVGEAAMHMAVPEGRNPFTPETKIVYVRAFTYYQNEYLKDNLMSKILPQLLAAGIIQPNRVRLLEQGTFKERVAVGLDLLRNNRVSGEKVIVKVP</sequence>
<dbReference type="PANTHER" id="PTHR45348">
    <property type="entry name" value="HYPOTHETICAL OXIDOREDUCTASE (EUROFUNG)"/>
    <property type="match status" value="1"/>
</dbReference>
<dbReference type="SUPFAM" id="SSF51735">
    <property type="entry name" value="NAD(P)-binding Rossmann-fold domains"/>
    <property type="match status" value="1"/>
</dbReference>
<reference evidence="2" key="1">
    <citation type="submission" date="2023-03" db="EMBL/GenBank/DDBJ databases">
        <title>Massive genome expansion in bonnet fungi (Mycena s.s.) driven by repeated elements and novel gene families across ecological guilds.</title>
        <authorList>
            <consortium name="Lawrence Berkeley National Laboratory"/>
            <person name="Harder C.B."/>
            <person name="Miyauchi S."/>
            <person name="Viragh M."/>
            <person name="Kuo A."/>
            <person name="Thoen E."/>
            <person name="Andreopoulos B."/>
            <person name="Lu D."/>
            <person name="Skrede I."/>
            <person name="Drula E."/>
            <person name="Henrissat B."/>
            <person name="Morin E."/>
            <person name="Kohler A."/>
            <person name="Barry K."/>
            <person name="LaButti K."/>
            <person name="Morin E."/>
            <person name="Salamov A."/>
            <person name="Lipzen A."/>
            <person name="Mereny Z."/>
            <person name="Hegedus B."/>
            <person name="Baldrian P."/>
            <person name="Stursova M."/>
            <person name="Weitz H."/>
            <person name="Taylor A."/>
            <person name="Grigoriev I.V."/>
            <person name="Nagy L.G."/>
            <person name="Martin F."/>
            <person name="Kauserud H."/>
        </authorList>
    </citation>
    <scope>NUCLEOTIDE SEQUENCE</scope>
    <source>
        <strain evidence="2">CBHHK067</strain>
    </source>
</reference>
<dbReference type="Gene3D" id="3.90.180.10">
    <property type="entry name" value="Medium-chain alcohol dehydrogenases, catalytic domain"/>
    <property type="match status" value="1"/>
</dbReference>
<dbReference type="SUPFAM" id="SSF50129">
    <property type="entry name" value="GroES-like"/>
    <property type="match status" value="1"/>
</dbReference>
<dbReference type="EMBL" id="JARKIE010000024">
    <property type="protein sequence ID" value="KAJ7698979.1"/>
    <property type="molecule type" value="Genomic_DNA"/>
</dbReference>
<organism evidence="2 3">
    <name type="scientific">Mycena rosella</name>
    <name type="common">Pink bonnet</name>
    <name type="synonym">Agaricus rosellus</name>
    <dbReference type="NCBI Taxonomy" id="1033263"/>
    <lineage>
        <taxon>Eukaryota</taxon>
        <taxon>Fungi</taxon>
        <taxon>Dikarya</taxon>
        <taxon>Basidiomycota</taxon>
        <taxon>Agaricomycotina</taxon>
        <taxon>Agaricomycetes</taxon>
        <taxon>Agaricomycetidae</taxon>
        <taxon>Agaricales</taxon>
        <taxon>Marasmiineae</taxon>
        <taxon>Mycenaceae</taxon>
        <taxon>Mycena</taxon>
    </lineage>
</organism>
<dbReference type="CDD" id="cd08249">
    <property type="entry name" value="enoyl_reductase_like"/>
    <property type="match status" value="1"/>
</dbReference>
<evidence type="ECO:0000313" key="2">
    <source>
        <dbReference type="EMBL" id="KAJ7698979.1"/>
    </source>
</evidence>
<proteinExistence type="predicted"/>
<protein>
    <submittedName>
        <fullName evidence="2">Chaperonin 10-like protein</fullName>
    </submittedName>
</protein>
<evidence type="ECO:0000313" key="3">
    <source>
        <dbReference type="Proteomes" id="UP001221757"/>
    </source>
</evidence>